<proteinExistence type="predicted"/>
<dbReference type="EMBL" id="LAZR01003034">
    <property type="protein sequence ID" value="KKN22739.1"/>
    <property type="molecule type" value="Genomic_DNA"/>
</dbReference>
<evidence type="ECO:0000313" key="1">
    <source>
        <dbReference type="EMBL" id="KKN22739.1"/>
    </source>
</evidence>
<comment type="caution">
    <text evidence="1">The sequence shown here is derived from an EMBL/GenBank/DDBJ whole genome shotgun (WGS) entry which is preliminary data.</text>
</comment>
<organism evidence="1">
    <name type="scientific">marine sediment metagenome</name>
    <dbReference type="NCBI Taxonomy" id="412755"/>
    <lineage>
        <taxon>unclassified sequences</taxon>
        <taxon>metagenomes</taxon>
        <taxon>ecological metagenomes</taxon>
    </lineage>
</organism>
<dbReference type="AlphaFoldDB" id="A0A0F9NXW7"/>
<sequence length="162" mass="17706">MPPPLLSTLPARARLAYPIIQGGVRRGLSANSIQSLLRSEGLGIRRQSLLDIIRAERGVAATSAPLQSMRRDFTPDPRRLPDALTKLRRAFSFSVKISGFDLSTGEAITRFVSVALDDPLTRSEIENIGLGFIEEDMERYGLAVTDVLIERGMKAGVEGTLL</sequence>
<accession>A0A0F9NXW7</accession>
<reference evidence="1" key="1">
    <citation type="journal article" date="2015" name="Nature">
        <title>Complex archaea that bridge the gap between prokaryotes and eukaryotes.</title>
        <authorList>
            <person name="Spang A."/>
            <person name="Saw J.H."/>
            <person name="Jorgensen S.L."/>
            <person name="Zaremba-Niedzwiedzka K."/>
            <person name="Martijn J."/>
            <person name="Lind A.E."/>
            <person name="van Eijk R."/>
            <person name="Schleper C."/>
            <person name="Guy L."/>
            <person name="Ettema T.J."/>
        </authorList>
    </citation>
    <scope>NUCLEOTIDE SEQUENCE</scope>
</reference>
<gene>
    <name evidence="1" type="ORF">LCGC14_0912000</name>
</gene>
<name>A0A0F9NXW7_9ZZZZ</name>
<protein>
    <submittedName>
        <fullName evidence="1">Uncharacterized protein</fullName>
    </submittedName>
</protein>